<comment type="similarity">
    <text evidence="2 6">Belongs to the C1D family.</text>
</comment>
<dbReference type="PANTHER" id="PTHR15341:SF3">
    <property type="entry name" value="NUCLEAR NUCLEIC ACID-BINDING PROTEIN C1D"/>
    <property type="match status" value="1"/>
</dbReference>
<evidence type="ECO:0000256" key="4">
    <source>
        <dbReference type="ARBA" id="ARBA00022884"/>
    </source>
</evidence>
<evidence type="ECO:0000256" key="1">
    <source>
        <dbReference type="ARBA" id="ARBA00004123"/>
    </source>
</evidence>
<dbReference type="Pfam" id="PF04000">
    <property type="entry name" value="Sas10_Utp3"/>
    <property type="match status" value="1"/>
</dbReference>
<sequence length="254" mass="27991">MSDDTLKIKRKLSVLINSLDDLETGLAALLPELVLSLDTLQQAKLQVVIPYLVYDLVFVYLKTRGLDPKTHPVIAELDRVRQYFDKIKDAEDPVKRQLAIDRAAATRFIKHAIAQAKDTTPGNGIGSGPTTHLRFEANEATHPVHVPVKATTKMLEREQYRETLREEPSEEGSNDLAVIDSDESEDADGSFGSPGQVSGFKAGKGKAKSMGSSARDVSTSTSETWAEKRRRPPIDPFSGLHGFIKSYLPTHLLP</sequence>
<comment type="subcellular location">
    <subcellularLocation>
        <location evidence="1 6">Nucleus</location>
    </subcellularLocation>
</comment>
<accession>A0AAD4MGV4</accession>
<feature type="compositionally biased region" description="Polar residues" evidence="7">
    <location>
        <begin position="215"/>
        <end position="224"/>
    </location>
</feature>
<evidence type="ECO:0000313" key="9">
    <source>
        <dbReference type="Proteomes" id="UP001203297"/>
    </source>
</evidence>
<feature type="region of interest" description="Disordered" evidence="7">
    <location>
        <begin position="182"/>
        <end position="240"/>
    </location>
</feature>
<dbReference type="PANTHER" id="PTHR15341">
    <property type="entry name" value="SUN-COR STEROID HORMONE RECEPTOR CO-REPRESSOR"/>
    <property type="match status" value="1"/>
</dbReference>
<gene>
    <name evidence="8" type="ORF">B0F90DRAFT_1680184</name>
</gene>
<keyword evidence="3 6" id="KW-0698">rRNA processing</keyword>
<evidence type="ECO:0000256" key="6">
    <source>
        <dbReference type="RuleBase" id="RU368003"/>
    </source>
</evidence>
<comment type="function">
    <text evidence="6">Required for exosome-dependent processing of pre-rRNA and small nucleolar RNA (snRNA) precursors. Involved in processing of 35S pre-rRNA at the A0, A1 and A2 sites.</text>
</comment>
<keyword evidence="9" id="KW-1185">Reference proteome</keyword>
<dbReference type="GO" id="GO:0000178">
    <property type="term" value="C:exosome (RNase complex)"/>
    <property type="evidence" value="ECO:0007669"/>
    <property type="project" value="TreeGrafter"/>
</dbReference>
<reference evidence="8" key="1">
    <citation type="journal article" date="2022" name="New Phytol.">
        <title>Evolutionary transition to the ectomycorrhizal habit in the genomes of a hyperdiverse lineage of mushroom-forming fungi.</title>
        <authorList>
            <person name="Looney B."/>
            <person name="Miyauchi S."/>
            <person name="Morin E."/>
            <person name="Drula E."/>
            <person name="Courty P.E."/>
            <person name="Kohler A."/>
            <person name="Kuo A."/>
            <person name="LaButti K."/>
            <person name="Pangilinan J."/>
            <person name="Lipzen A."/>
            <person name="Riley R."/>
            <person name="Andreopoulos W."/>
            <person name="He G."/>
            <person name="Johnson J."/>
            <person name="Nolan M."/>
            <person name="Tritt A."/>
            <person name="Barry K.W."/>
            <person name="Grigoriev I.V."/>
            <person name="Nagy L.G."/>
            <person name="Hibbett D."/>
            <person name="Henrissat B."/>
            <person name="Matheny P.B."/>
            <person name="Labbe J."/>
            <person name="Martin F.M."/>
        </authorList>
    </citation>
    <scope>NUCLEOTIDE SEQUENCE</scope>
    <source>
        <strain evidence="8">BPL690</strain>
    </source>
</reference>
<keyword evidence="5 6" id="KW-0539">Nucleus</keyword>
<dbReference type="Proteomes" id="UP001203297">
    <property type="component" value="Unassembled WGS sequence"/>
</dbReference>
<dbReference type="GO" id="GO:0003677">
    <property type="term" value="F:DNA binding"/>
    <property type="evidence" value="ECO:0007669"/>
    <property type="project" value="TreeGrafter"/>
</dbReference>
<dbReference type="GO" id="GO:0003723">
    <property type="term" value="F:RNA binding"/>
    <property type="evidence" value="ECO:0007669"/>
    <property type="project" value="UniProtKB-UniRule"/>
</dbReference>
<evidence type="ECO:0000256" key="2">
    <source>
        <dbReference type="ARBA" id="ARBA00009154"/>
    </source>
</evidence>
<evidence type="ECO:0000256" key="7">
    <source>
        <dbReference type="SAM" id="MobiDB-lite"/>
    </source>
</evidence>
<dbReference type="AlphaFoldDB" id="A0AAD4MGV4"/>
<protein>
    <recommendedName>
        <fullName evidence="6">Exosome complex protein</fullName>
    </recommendedName>
</protein>
<dbReference type="GO" id="GO:0010468">
    <property type="term" value="P:regulation of gene expression"/>
    <property type="evidence" value="ECO:0007669"/>
    <property type="project" value="TreeGrafter"/>
</dbReference>
<evidence type="ECO:0000313" key="8">
    <source>
        <dbReference type="EMBL" id="KAI0308104.1"/>
    </source>
</evidence>
<dbReference type="GO" id="GO:0005730">
    <property type="term" value="C:nucleolus"/>
    <property type="evidence" value="ECO:0007669"/>
    <property type="project" value="TreeGrafter"/>
</dbReference>
<organism evidence="8 9">
    <name type="scientific">Multifurca ochricompacta</name>
    <dbReference type="NCBI Taxonomy" id="376703"/>
    <lineage>
        <taxon>Eukaryota</taxon>
        <taxon>Fungi</taxon>
        <taxon>Dikarya</taxon>
        <taxon>Basidiomycota</taxon>
        <taxon>Agaricomycotina</taxon>
        <taxon>Agaricomycetes</taxon>
        <taxon>Russulales</taxon>
        <taxon>Russulaceae</taxon>
        <taxon>Multifurca</taxon>
    </lineage>
</organism>
<name>A0AAD4MGV4_9AGAM</name>
<dbReference type="GO" id="GO:0000460">
    <property type="term" value="P:maturation of 5.8S rRNA"/>
    <property type="evidence" value="ECO:0007669"/>
    <property type="project" value="TreeGrafter"/>
</dbReference>
<keyword evidence="4 6" id="KW-0694">RNA-binding</keyword>
<dbReference type="InterPro" id="IPR011082">
    <property type="entry name" value="Exosome-assoc_fac/DNA_repair"/>
</dbReference>
<dbReference type="InterPro" id="IPR007146">
    <property type="entry name" value="Sas10/Utp3/C1D"/>
</dbReference>
<evidence type="ECO:0000256" key="3">
    <source>
        <dbReference type="ARBA" id="ARBA00022552"/>
    </source>
</evidence>
<proteinExistence type="inferred from homology"/>
<dbReference type="EMBL" id="WTXG01000001">
    <property type="protein sequence ID" value="KAI0308104.1"/>
    <property type="molecule type" value="Genomic_DNA"/>
</dbReference>
<evidence type="ECO:0000256" key="5">
    <source>
        <dbReference type="ARBA" id="ARBA00023242"/>
    </source>
</evidence>
<comment type="caution">
    <text evidence="8">The sequence shown here is derived from an EMBL/GenBank/DDBJ whole genome shotgun (WGS) entry which is preliminary data.</text>
</comment>